<keyword evidence="8 10" id="KW-1133">Transmembrane helix</keyword>
<evidence type="ECO:0000256" key="5">
    <source>
        <dbReference type="ARBA" id="ARBA00022741"/>
    </source>
</evidence>
<dbReference type="InterPro" id="IPR042485">
    <property type="entry name" value="T7SS_EccB_R3"/>
</dbReference>
<dbReference type="Proteomes" id="UP000001219">
    <property type="component" value="Chromosome"/>
</dbReference>
<comment type="similarity">
    <text evidence="2">Belongs to the EccB family.</text>
</comment>
<evidence type="ECO:0000313" key="12">
    <source>
        <dbReference type="Proteomes" id="UP000001219"/>
    </source>
</evidence>
<evidence type="ECO:0000313" key="11">
    <source>
        <dbReference type="EMBL" id="ACY22499.1"/>
    </source>
</evidence>
<keyword evidence="4 10" id="KW-0812">Transmembrane</keyword>
<protein>
    <recommendedName>
        <fullName evidence="13">Type VII secretion protein EccB</fullName>
    </recommendedName>
</protein>
<evidence type="ECO:0000256" key="8">
    <source>
        <dbReference type="ARBA" id="ARBA00022989"/>
    </source>
</evidence>
<name>D0LD06_GORB4</name>
<dbReference type="InterPro" id="IPR007795">
    <property type="entry name" value="T7SS_EccB"/>
</dbReference>
<dbReference type="HOGENOM" id="CLU_036302_3_0_11"/>
<evidence type="ECO:0008006" key="13">
    <source>
        <dbReference type="Google" id="ProtNLM"/>
    </source>
</evidence>
<dbReference type="GO" id="GO:0005576">
    <property type="term" value="C:extracellular region"/>
    <property type="evidence" value="ECO:0007669"/>
    <property type="project" value="TreeGrafter"/>
</dbReference>
<gene>
    <name evidence="11" type="ordered locus">Gbro_3295</name>
</gene>
<evidence type="ECO:0000256" key="3">
    <source>
        <dbReference type="ARBA" id="ARBA00022475"/>
    </source>
</evidence>
<reference evidence="12" key="1">
    <citation type="submission" date="2009-10" db="EMBL/GenBank/DDBJ databases">
        <title>The complete chromosome of Gordonia bronchialis DSM 43247.</title>
        <authorList>
            <consortium name="US DOE Joint Genome Institute (JGI-PGF)"/>
            <person name="Lucas S."/>
            <person name="Copeland A."/>
            <person name="Lapidus A."/>
            <person name="Glavina del Rio T."/>
            <person name="Dalin E."/>
            <person name="Tice H."/>
            <person name="Bruce D."/>
            <person name="Goodwin L."/>
            <person name="Pitluck S."/>
            <person name="Kyrpides N."/>
            <person name="Mavromatis K."/>
            <person name="Ivanova N."/>
            <person name="Ovchinnikova G."/>
            <person name="Saunders E."/>
            <person name="Brettin T."/>
            <person name="Detter J.C."/>
            <person name="Han C."/>
            <person name="Larimer F."/>
            <person name="Land M."/>
            <person name="Hauser L."/>
            <person name="Markowitz V."/>
            <person name="Cheng J.-F."/>
            <person name="Hugenholtz P."/>
            <person name="Woyke T."/>
            <person name="Wu D."/>
            <person name="Jando M."/>
            <person name="Schneider S."/>
            <person name="Goeker M."/>
            <person name="Klenk H.-P."/>
            <person name="Eisen J.A."/>
        </authorList>
    </citation>
    <scope>NUCLEOTIDE SEQUENCE [LARGE SCALE GENOMIC DNA]</scope>
    <source>
        <strain evidence="12">ATCC 25592 / DSM 43247 / BCRC 13721 / JCM 3198 / KCTC 3076 / NBRC 16047 / NCTC 10667</strain>
    </source>
</reference>
<dbReference type="KEGG" id="gbr:Gbro_3295"/>
<dbReference type="AlphaFoldDB" id="D0LD06"/>
<dbReference type="eggNOG" id="COG3266">
    <property type="taxonomic scope" value="Bacteria"/>
</dbReference>
<sequence>MARQLTTKAQVNGYRFLLKRLEHALVRRDVRMLHDPMRSQLQALIVGTVLGLLVLGGCGIWGLIRPQGSVGDAKIVISKSTGSMYVIVEDTLHPVLNLASARLITGSDASPVSVGDNKLTDYPRGPLLGIPGAPGALPGPADRQRSVWTVCDRSTPSKSAVGETVELTVIGARPELGDPIAAAATDDAALVISDGTTYLVYQVERDGRWMPVRAEVDTDSVPVMRALGLEGALPRRMSAGLLNAFPLVEPLAVPQIPGGGRPGMAPVSGVPVGSVIKSVGLDDQATYHVLLSDGIQEITEATAEILRLADRSGSGTVVTMSPGQLTNLPPSQALAVTSFPHRTPTLLGVDADPTLCRSWSRDLDDPQATTALLTGRALPLPDGARPVRLTTADGAGPGVDNVYLRPGTGELLQVTGNETASVRAESLFYISDSGVRFGVPDAATAAVLGLGDTPHPAPWSVVSLLTPGPTLSRPAALVSHDGIAPDPAAGAFSPPQ</sequence>
<keyword evidence="7" id="KW-0067">ATP-binding</keyword>
<dbReference type="NCBIfam" id="TIGR03919">
    <property type="entry name" value="T7SS_EccB"/>
    <property type="match status" value="1"/>
</dbReference>
<dbReference type="RefSeq" id="WP_012835015.1">
    <property type="nucleotide sequence ID" value="NC_013441.1"/>
</dbReference>
<feature type="transmembrane region" description="Helical" evidence="10">
    <location>
        <begin position="41"/>
        <end position="64"/>
    </location>
</feature>
<dbReference type="Gene3D" id="2.40.50.910">
    <property type="entry name" value="Type VII secretion system EccB, repeat 3 domain"/>
    <property type="match status" value="1"/>
</dbReference>
<reference evidence="11 12" key="2">
    <citation type="journal article" date="2010" name="Stand. Genomic Sci.">
        <title>Complete genome sequence of Gordonia bronchialis type strain (3410).</title>
        <authorList>
            <person name="Ivanova N."/>
            <person name="Sikorski J."/>
            <person name="Jando M."/>
            <person name="Lapidus A."/>
            <person name="Nolan M."/>
            <person name="Lucas S."/>
            <person name="Del Rio T.G."/>
            <person name="Tice H."/>
            <person name="Copeland A."/>
            <person name="Cheng J.F."/>
            <person name="Chen F."/>
            <person name="Bruce D."/>
            <person name="Goodwin L."/>
            <person name="Pitluck S."/>
            <person name="Mavromatis K."/>
            <person name="Ovchinnikova G."/>
            <person name="Pati A."/>
            <person name="Chen A."/>
            <person name="Palaniappan K."/>
            <person name="Land M."/>
            <person name="Hauser L."/>
            <person name="Chang Y.J."/>
            <person name="Jeffries C.D."/>
            <person name="Chain P."/>
            <person name="Saunders E."/>
            <person name="Han C."/>
            <person name="Detter J.C."/>
            <person name="Brettin T."/>
            <person name="Rohde M."/>
            <person name="Goker M."/>
            <person name="Bristow J."/>
            <person name="Eisen J.A."/>
            <person name="Markowitz V."/>
            <person name="Hugenholtz P."/>
            <person name="Klenk H.P."/>
            <person name="Kyrpides N.C."/>
        </authorList>
    </citation>
    <scope>NUCLEOTIDE SEQUENCE [LARGE SCALE GENOMIC DNA]</scope>
    <source>
        <strain evidence="12">ATCC 25592 / DSM 43247 / BCRC 13721 / JCM 3198 / KCTC 3076 / NBRC 16047 / NCTC 10667</strain>
    </source>
</reference>
<evidence type="ECO:0000256" key="9">
    <source>
        <dbReference type="ARBA" id="ARBA00023136"/>
    </source>
</evidence>
<proteinExistence type="inferred from homology"/>
<dbReference type="Pfam" id="PF05108">
    <property type="entry name" value="T7SS_ESX1_EccB"/>
    <property type="match status" value="1"/>
</dbReference>
<accession>D0LD06</accession>
<evidence type="ECO:0000256" key="4">
    <source>
        <dbReference type="ARBA" id="ARBA00022692"/>
    </source>
</evidence>
<comment type="subcellular location">
    <subcellularLocation>
        <location evidence="1">Cell membrane</location>
        <topology evidence="1">Single-pass membrane protein</topology>
    </subcellularLocation>
</comment>
<evidence type="ECO:0000256" key="6">
    <source>
        <dbReference type="ARBA" id="ARBA00022801"/>
    </source>
</evidence>
<evidence type="ECO:0000256" key="1">
    <source>
        <dbReference type="ARBA" id="ARBA00004162"/>
    </source>
</evidence>
<dbReference type="PANTHER" id="PTHR40765">
    <property type="entry name" value="ESX-2 SECRETION SYSTEM ATPASE ECCB2"/>
    <property type="match status" value="1"/>
</dbReference>
<keyword evidence="9 10" id="KW-0472">Membrane</keyword>
<dbReference type="OrthoDB" id="3847604at2"/>
<evidence type="ECO:0000256" key="2">
    <source>
        <dbReference type="ARBA" id="ARBA00008149"/>
    </source>
</evidence>
<dbReference type="PANTHER" id="PTHR40765:SF2">
    <property type="entry name" value="ESX-2 SECRETION SYSTEM ATPASE ECCB2"/>
    <property type="match status" value="1"/>
</dbReference>
<evidence type="ECO:0000256" key="10">
    <source>
        <dbReference type="SAM" id="Phobius"/>
    </source>
</evidence>
<keyword evidence="12" id="KW-1185">Reference proteome</keyword>
<dbReference type="GO" id="GO:0005886">
    <property type="term" value="C:plasma membrane"/>
    <property type="evidence" value="ECO:0007669"/>
    <property type="project" value="UniProtKB-SubCell"/>
</dbReference>
<evidence type="ECO:0000256" key="7">
    <source>
        <dbReference type="ARBA" id="ARBA00022840"/>
    </source>
</evidence>
<keyword evidence="5" id="KW-0547">Nucleotide-binding</keyword>
<organism evidence="11 12">
    <name type="scientific">Gordonia bronchialis (strain ATCC 25592 / DSM 43247 / BCRC 13721 / JCM 3198 / KCTC 3076 / NBRC 16047 / NCTC 10667)</name>
    <name type="common">Rhodococcus bronchialis</name>
    <dbReference type="NCBI Taxonomy" id="526226"/>
    <lineage>
        <taxon>Bacteria</taxon>
        <taxon>Bacillati</taxon>
        <taxon>Actinomycetota</taxon>
        <taxon>Actinomycetes</taxon>
        <taxon>Mycobacteriales</taxon>
        <taxon>Gordoniaceae</taxon>
        <taxon>Gordonia</taxon>
    </lineage>
</organism>
<dbReference type="GO" id="GO:0005524">
    <property type="term" value="F:ATP binding"/>
    <property type="evidence" value="ECO:0007669"/>
    <property type="project" value="UniProtKB-KW"/>
</dbReference>
<keyword evidence="3" id="KW-1003">Cell membrane</keyword>
<dbReference type="InterPro" id="IPR044857">
    <property type="entry name" value="T7SS_EccB_R1"/>
</dbReference>
<dbReference type="STRING" id="526226.Gbro_3295"/>
<keyword evidence="6" id="KW-0378">Hydrolase</keyword>
<dbReference type="GO" id="GO:0016787">
    <property type="term" value="F:hydrolase activity"/>
    <property type="evidence" value="ECO:0007669"/>
    <property type="project" value="UniProtKB-KW"/>
</dbReference>
<dbReference type="EMBL" id="CP001802">
    <property type="protein sequence ID" value="ACY22499.1"/>
    <property type="molecule type" value="Genomic_DNA"/>
</dbReference>
<dbReference type="Gene3D" id="3.30.2390.20">
    <property type="entry name" value="Type VII secretion system EccB, repeat 1 domain"/>
    <property type="match status" value="1"/>
</dbReference>